<reference evidence="1 2" key="1">
    <citation type="submission" date="2015-01" db="EMBL/GenBank/DDBJ databases">
        <title>Evolution of Trichinella species and genotypes.</title>
        <authorList>
            <person name="Korhonen P.K."/>
            <person name="Edoardo P."/>
            <person name="Giuseppe L.R."/>
            <person name="Gasser R.B."/>
        </authorList>
    </citation>
    <scope>NUCLEOTIDE SEQUENCE [LARGE SCALE GENOMIC DNA]</scope>
    <source>
        <strain evidence="1">ISS2496</strain>
    </source>
</reference>
<dbReference type="Proteomes" id="UP000054783">
    <property type="component" value="Unassembled WGS sequence"/>
</dbReference>
<dbReference type="AlphaFoldDB" id="A0A0V0ZDK0"/>
<organism evidence="1 2">
    <name type="scientific">Trichinella patagoniensis</name>
    <dbReference type="NCBI Taxonomy" id="990121"/>
    <lineage>
        <taxon>Eukaryota</taxon>
        <taxon>Metazoa</taxon>
        <taxon>Ecdysozoa</taxon>
        <taxon>Nematoda</taxon>
        <taxon>Enoplea</taxon>
        <taxon>Dorylaimia</taxon>
        <taxon>Trichinellida</taxon>
        <taxon>Trichinellidae</taxon>
        <taxon>Trichinella</taxon>
    </lineage>
</organism>
<evidence type="ECO:0000313" key="1">
    <source>
        <dbReference type="EMBL" id="KRY10475.1"/>
    </source>
</evidence>
<keyword evidence="2" id="KW-1185">Reference proteome</keyword>
<evidence type="ECO:0000313" key="2">
    <source>
        <dbReference type="Proteomes" id="UP000054783"/>
    </source>
</evidence>
<name>A0A0V0ZDK0_9BILA</name>
<gene>
    <name evidence="1" type="ORF">T12_2037</name>
</gene>
<dbReference type="EMBL" id="JYDQ01000229">
    <property type="protein sequence ID" value="KRY10475.1"/>
    <property type="molecule type" value="Genomic_DNA"/>
</dbReference>
<accession>A0A0V0ZDK0</accession>
<comment type="caution">
    <text evidence="1">The sequence shown here is derived from an EMBL/GenBank/DDBJ whole genome shotgun (WGS) entry which is preliminary data.</text>
</comment>
<proteinExistence type="predicted"/>
<dbReference type="SUPFAM" id="SSF47095">
    <property type="entry name" value="HMG-box"/>
    <property type="match status" value="1"/>
</dbReference>
<sequence>MFLPIPATSGNFMNANVTKYKPQCHFILADQKRHTVTLFYQISLQIYSSFAVRGVKMSEAYKPCISPYLYYINWNLSNCSFALTDYDFECVFLMCDRKWYSMPSDERLDWKYRCKSDPKKFTPHPLLERLIRGVKGNAFDEHPPMCKHYKTFATSKIITIICFSIKELEDLSCT</sequence>
<dbReference type="InterPro" id="IPR036910">
    <property type="entry name" value="HMG_box_dom_sf"/>
</dbReference>
<protein>
    <submittedName>
        <fullName evidence="1">Uncharacterized protein</fullName>
    </submittedName>
</protein>
<dbReference type="OrthoDB" id="5918906at2759"/>